<organism evidence="10 11">
    <name type="scientific">Legionella oakridgensis</name>
    <dbReference type="NCBI Taxonomy" id="29423"/>
    <lineage>
        <taxon>Bacteria</taxon>
        <taxon>Pseudomonadati</taxon>
        <taxon>Pseudomonadota</taxon>
        <taxon>Gammaproteobacteria</taxon>
        <taxon>Legionellales</taxon>
        <taxon>Legionellaceae</taxon>
        <taxon>Legionella</taxon>
    </lineage>
</organism>
<comment type="catalytic activity">
    <reaction evidence="6 8">
        <text>dCMP + ATP = dCDP + ADP</text>
        <dbReference type="Rhea" id="RHEA:25094"/>
        <dbReference type="ChEBI" id="CHEBI:30616"/>
        <dbReference type="ChEBI" id="CHEBI:57566"/>
        <dbReference type="ChEBI" id="CHEBI:58593"/>
        <dbReference type="ChEBI" id="CHEBI:456216"/>
        <dbReference type="EC" id="2.7.4.25"/>
    </reaction>
</comment>
<evidence type="ECO:0000256" key="5">
    <source>
        <dbReference type="ARBA" id="ARBA00022840"/>
    </source>
</evidence>
<evidence type="ECO:0000256" key="3">
    <source>
        <dbReference type="ARBA" id="ARBA00022741"/>
    </source>
</evidence>
<dbReference type="GO" id="GO:0036431">
    <property type="term" value="F:dCMP kinase activity"/>
    <property type="evidence" value="ECO:0007669"/>
    <property type="project" value="InterPro"/>
</dbReference>
<dbReference type="RefSeq" id="WP_035894474.1">
    <property type="nucleotide sequence ID" value="NZ_KV441806.1"/>
</dbReference>
<dbReference type="CDD" id="cd02020">
    <property type="entry name" value="CMPK"/>
    <property type="match status" value="1"/>
</dbReference>
<dbReference type="SUPFAM" id="SSF52540">
    <property type="entry name" value="P-loop containing nucleoside triphosphate hydrolases"/>
    <property type="match status" value="1"/>
</dbReference>
<dbReference type="EC" id="2.7.4.25" evidence="8"/>
<evidence type="ECO:0000256" key="7">
    <source>
        <dbReference type="ARBA" id="ARBA00048478"/>
    </source>
</evidence>
<sequence length="235" mass="26137">MSEEHAPVITLDGPSGTGKGTISLMLARQLGWHFLDSGALYRVLAYAAKKKGIDFDDIKEMVTLAYALNLRFEVNKENSSHVFLDEDNISDAIRSEQCGQDASRIAAIPEIRKALLGRQRAFARLPGLVTDGRDMGTVVFPNAILKIYLYASLEERASRRYLQLKEKGNDVSLAQVVEELAKRDERDQARAHSPLKPASDAVQIDTTKLTIAQVFNNVLQLAKKRLFVQADHNSN</sequence>
<dbReference type="GO" id="GO:0015949">
    <property type="term" value="P:nucleobase-containing small molecule interconversion"/>
    <property type="evidence" value="ECO:0007669"/>
    <property type="project" value="TreeGrafter"/>
</dbReference>
<protein>
    <recommendedName>
        <fullName evidence="8">Cytidylate kinase</fullName>
        <shortName evidence="8">CK</shortName>
        <ecNumber evidence="8">2.7.4.25</ecNumber>
    </recommendedName>
    <alternativeName>
        <fullName evidence="8">Cytidine monophosphate kinase</fullName>
        <shortName evidence="8">CMP kinase</shortName>
    </alternativeName>
</protein>
<feature type="domain" description="Cytidylate kinase" evidence="9">
    <location>
        <begin position="9"/>
        <end position="223"/>
    </location>
</feature>
<keyword evidence="5 8" id="KW-0067">ATP-binding</keyword>
<evidence type="ECO:0000313" key="11">
    <source>
        <dbReference type="Proteomes" id="UP000054858"/>
    </source>
</evidence>
<dbReference type="InterPro" id="IPR011994">
    <property type="entry name" value="Cytidylate_kinase_dom"/>
</dbReference>
<keyword evidence="2 8" id="KW-0808">Transferase</keyword>
<comment type="subcellular location">
    <subcellularLocation>
        <location evidence="8">Cytoplasm</location>
    </subcellularLocation>
</comment>
<evidence type="ECO:0000256" key="8">
    <source>
        <dbReference type="HAMAP-Rule" id="MF_00238"/>
    </source>
</evidence>
<dbReference type="EMBL" id="LNYP01000029">
    <property type="protein sequence ID" value="KTD37875.1"/>
    <property type="molecule type" value="Genomic_DNA"/>
</dbReference>
<proteinExistence type="inferred from homology"/>
<evidence type="ECO:0000256" key="6">
    <source>
        <dbReference type="ARBA" id="ARBA00047615"/>
    </source>
</evidence>
<dbReference type="GO" id="GO:0036430">
    <property type="term" value="F:CMP kinase activity"/>
    <property type="evidence" value="ECO:0007669"/>
    <property type="project" value="RHEA"/>
</dbReference>
<dbReference type="Proteomes" id="UP000054858">
    <property type="component" value="Unassembled WGS sequence"/>
</dbReference>
<evidence type="ECO:0000256" key="1">
    <source>
        <dbReference type="ARBA" id="ARBA00009427"/>
    </source>
</evidence>
<feature type="binding site" evidence="8">
    <location>
        <begin position="13"/>
        <end position="21"/>
    </location>
    <ligand>
        <name>ATP</name>
        <dbReference type="ChEBI" id="CHEBI:30616"/>
    </ligand>
</feature>
<reference evidence="10 11" key="1">
    <citation type="submission" date="2015-11" db="EMBL/GenBank/DDBJ databases">
        <title>Genomic analysis of 38 Legionella species identifies large and diverse effector repertoires.</title>
        <authorList>
            <person name="Burstein D."/>
            <person name="Amaro F."/>
            <person name="Zusman T."/>
            <person name="Lifshitz Z."/>
            <person name="Cohen O."/>
            <person name="Gilbert J.A."/>
            <person name="Pupko T."/>
            <person name="Shuman H.A."/>
            <person name="Segal G."/>
        </authorList>
    </citation>
    <scope>NUCLEOTIDE SEQUENCE [LARGE SCALE GENOMIC DNA]</scope>
    <source>
        <strain evidence="10 11">Oak Ridge-10</strain>
    </source>
</reference>
<gene>
    <name evidence="10" type="primary">kcy</name>
    <name evidence="8" type="synonym">cmk</name>
    <name evidence="10" type="ORF">Loak_1551</name>
</gene>
<keyword evidence="8" id="KW-0963">Cytoplasm</keyword>
<comment type="caution">
    <text evidence="10">The sequence shown here is derived from an EMBL/GenBank/DDBJ whole genome shotgun (WGS) entry which is preliminary data.</text>
</comment>
<dbReference type="InterPro" id="IPR027417">
    <property type="entry name" value="P-loop_NTPase"/>
</dbReference>
<accession>A0A0W0X009</accession>
<dbReference type="GO" id="GO:0005829">
    <property type="term" value="C:cytosol"/>
    <property type="evidence" value="ECO:0007669"/>
    <property type="project" value="TreeGrafter"/>
</dbReference>
<evidence type="ECO:0000256" key="4">
    <source>
        <dbReference type="ARBA" id="ARBA00022777"/>
    </source>
</evidence>
<dbReference type="GO" id="GO:0005524">
    <property type="term" value="F:ATP binding"/>
    <property type="evidence" value="ECO:0007669"/>
    <property type="project" value="UniProtKB-UniRule"/>
</dbReference>
<keyword evidence="4 8" id="KW-0418">Kinase</keyword>
<comment type="catalytic activity">
    <reaction evidence="7 8">
        <text>CMP + ATP = CDP + ADP</text>
        <dbReference type="Rhea" id="RHEA:11600"/>
        <dbReference type="ChEBI" id="CHEBI:30616"/>
        <dbReference type="ChEBI" id="CHEBI:58069"/>
        <dbReference type="ChEBI" id="CHEBI:60377"/>
        <dbReference type="ChEBI" id="CHEBI:456216"/>
        <dbReference type="EC" id="2.7.4.25"/>
    </reaction>
</comment>
<evidence type="ECO:0000259" key="9">
    <source>
        <dbReference type="Pfam" id="PF02224"/>
    </source>
</evidence>
<dbReference type="Pfam" id="PF02224">
    <property type="entry name" value="Cytidylate_kin"/>
    <property type="match status" value="1"/>
</dbReference>
<dbReference type="PANTHER" id="PTHR21299:SF2">
    <property type="entry name" value="CYTIDYLATE KINASE"/>
    <property type="match status" value="1"/>
</dbReference>
<dbReference type="InterPro" id="IPR003136">
    <property type="entry name" value="Cytidylate_kin"/>
</dbReference>
<dbReference type="PANTHER" id="PTHR21299">
    <property type="entry name" value="CYTIDYLATE KINASE/PANTOATE-BETA-ALANINE LIGASE"/>
    <property type="match status" value="1"/>
</dbReference>
<keyword evidence="3 8" id="KW-0547">Nucleotide-binding</keyword>
<name>A0A0W0X009_9GAMM</name>
<evidence type="ECO:0000256" key="2">
    <source>
        <dbReference type="ARBA" id="ARBA00022679"/>
    </source>
</evidence>
<dbReference type="GO" id="GO:0006220">
    <property type="term" value="P:pyrimidine nucleotide metabolic process"/>
    <property type="evidence" value="ECO:0007669"/>
    <property type="project" value="UniProtKB-UniRule"/>
</dbReference>
<evidence type="ECO:0000313" key="10">
    <source>
        <dbReference type="EMBL" id="KTD37875.1"/>
    </source>
</evidence>
<dbReference type="PATRIC" id="fig|29423.5.peg.1626"/>
<dbReference type="HAMAP" id="MF_00238">
    <property type="entry name" value="Cytidyl_kinase_type1"/>
    <property type="match status" value="1"/>
</dbReference>
<dbReference type="Gene3D" id="3.40.50.300">
    <property type="entry name" value="P-loop containing nucleotide triphosphate hydrolases"/>
    <property type="match status" value="1"/>
</dbReference>
<comment type="similarity">
    <text evidence="1 8">Belongs to the cytidylate kinase family. Type 1 subfamily.</text>
</comment>
<dbReference type="NCBIfam" id="TIGR00017">
    <property type="entry name" value="cmk"/>
    <property type="match status" value="1"/>
</dbReference>
<dbReference type="AlphaFoldDB" id="A0A0W0X009"/>